<proteinExistence type="predicted"/>
<dbReference type="PANTHER" id="PTHR22911:SF79">
    <property type="entry name" value="MOBA-LIKE NTP TRANSFERASE DOMAIN-CONTAINING PROTEIN"/>
    <property type="match status" value="1"/>
</dbReference>
<dbReference type="Proteomes" id="UP000279553">
    <property type="component" value="Unassembled WGS sequence"/>
</dbReference>
<protein>
    <recommendedName>
        <fullName evidence="2">EamA domain-containing protein</fullName>
    </recommendedName>
</protein>
<gene>
    <name evidence="3" type="ORF">ALQ05_200337</name>
</gene>
<sequence>MTTVRYGKMFYVIGFVFALTAATLNASIGVLNKFAFSFGASFASVAFYKTLIGFCVLSALALIAPKIRKDIWALRKSFWKVFLLALLGVFTLYFFETWAFSIADVPMTAFMIYVPGIVTVILGVLVLNERLSLARGFALLFCMVGVAIMLLGKSEDPTVGIGTSLALLGGLGYALFIFFSRYFSLSNGLGLVWWLFMLGGLMLLGPAWYSDKLYLPIDALPAVSALAIFPTIGGFYFTLQATKRVPAGVVQIIETCDPLIASLFAYIFLGEHLTLLSTVGAAMILTSLIILSSGGSNKNETLPAQASGSSTG</sequence>
<evidence type="ECO:0000256" key="1">
    <source>
        <dbReference type="SAM" id="Phobius"/>
    </source>
</evidence>
<feature type="transmembrane region" description="Helical" evidence="1">
    <location>
        <begin position="42"/>
        <end position="65"/>
    </location>
</feature>
<feature type="transmembrane region" description="Helical" evidence="1">
    <location>
        <begin position="107"/>
        <end position="127"/>
    </location>
</feature>
<feature type="transmembrane region" description="Helical" evidence="1">
    <location>
        <begin position="249"/>
        <end position="269"/>
    </location>
</feature>
<dbReference type="EMBL" id="RBRD01000014">
    <property type="protein sequence ID" value="RMQ44419.1"/>
    <property type="molecule type" value="Genomic_DNA"/>
</dbReference>
<evidence type="ECO:0000259" key="2">
    <source>
        <dbReference type="Pfam" id="PF00892"/>
    </source>
</evidence>
<dbReference type="AlphaFoldDB" id="A0A3M4LSE6"/>
<feature type="domain" description="EamA" evidence="2">
    <location>
        <begin position="161"/>
        <end position="292"/>
    </location>
</feature>
<organism evidence="3 4">
    <name type="scientific">Pseudomonas amygdali pv. mori</name>
    <dbReference type="NCBI Taxonomy" id="34065"/>
    <lineage>
        <taxon>Bacteria</taxon>
        <taxon>Pseudomonadati</taxon>
        <taxon>Pseudomonadota</taxon>
        <taxon>Gammaproteobacteria</taxon>
        <taxon>Pseudomonadales</taxon>
        <taxon>Pseudomonadaceae</taxon>
        <taxon>Pseudomonas</taxon>
        <taxon>Pseudomonas amygdali</taxon>
    </lineage>
</organism>
<reference evidence="3 4" key="1">
    <citation type="submission" date="2018-08" db="EMBL/GenBank/DDBJ databases">
        <title>Recombination of ecologically and evolutionarily significant loci maintains genetic cohesion in the Pseudomonas syringae species complex.</title>
        <authorList>
            <person name="Dillon M."/>
            <person name="Thakur S."/>
            <person name="Almeida R.N.D."/>
            <person name="Weir B.S."/>
            <person name="Guttman D.S."/>
        </authorList>
    </citation>
    <scope>NUCLEOTIDE SEQUENCE [LARGE SCALE GENOMIC DNA]</scope>
    <source>
        <strain evidence="3 4">ICMP 535</strain>
    </source>
</reference>
<dbReference type="Pfam" id="PF00892">
    <property type="entry name" value="EamA"/>
    <property type="match status" value="2"/>
</dbReference>
<feature type="transmembrane region" description="Helical" evidence="1">
    <location>
        <begin position="77"/>
        <end position="95"/>
    </location>
</feature>
<evidence type="ECO:0000313" key="4">
    <source>
        <dbReference type="Proteomes" id="UP000279553"/>
    </source>
</evidence>
<feature type="transmembrane region" description="Helical" evidence="1">
    <location>
        <begin position="191"/>
        <end position="209"/>
    </location>
</feature>
<feature type="transmembrane region" description="Helical" evidence="1">
    <location>
        <begin position="275"/>
        <end position="292"/>
    </location>
</feature>
<feature type="transmembrane region" description="Helical" evidence="1">
    <location>
        <begin position="215"/>
        <end position="237"/>
    </location>
</feature>
<evidence type="ECO:0000313" key="3">
    <source>
        <dbReference type="EMBL" id="RMQ44419.1"/>
    </source>
</evidence>
<feature type="transmembrane region" description="Helical" evidence="1">
    <location>
        <begin position="158"/>
        <end position="179"/>
    </location>
</feature>
<dbReference type="InterPro" id="IPR000620">
    <property type="entry name" value="EamA_dom"/>
</dbReference>
<name>A0A3M4LSE6_PSEA0</name>
<dbReference type="InterPro" id="IPR037185">
    <property type="entry name" value="EmrE-like"/>
</dbReference>
<dbReference type="GO" id="GO:0016020">
    <property type="term" value="C:membrane"/>
    <property type="evidence" value="ECO:0007669"/>
    <property type="project" value="InterPro"/>
</dbReference>
<feature type="domain" description="EamA" evidence="2">
    <location>
        <begin position="13"/>
        <end position="150"/>
    </location>
</feature>
<dbReference type="PANTHER" id="PTHR22911">
    <property type="entry name" value="ACYL-MALONYL CONDENSING ENZYME-RELATED"/>
    <property type="match status" value="1"/>
</dbReference>
<keyword evidence="1" id="KW-0472">Membrane</keyword>
<accession>A0A3M4LSE6</accession>
<feature type="transmembrane region" description="Helical" evidence="1">
    <location>
        <begin position="134"/>
        <end position="152"/>
    </location>
</feature>
<keyword evidence="1" id="KW-0812">Transmembrane</keyword>
<keyword evidence="1" id="KW-1133">Transmembrane helix</keyword>
<comment type="caution">
    <text evidence="3">The sequence shown here is derived from an EMBL/GenBank/DDBJ whole genome shotgun (WGS) entry which is preliminary data.</text>
</comment>
<dbReference type="Gene3D" id="1.10.3730.20">
    <property type="match status" value="1"/>
</dbReference>
<dbReference type="SUPFAM" id="SSF103481">
    <property type="entry name" value="Multidrug resistance efflux transporter EmrE"/>
    <property type="match status" value="2"/>
</dbReference>